<reference evidence="3 4" key="1">
    <citation type="submission" date="2018-11" db="EMBL/GenBank/DDBJ databases">
        <authorList>
            <consortium name="Pathogen Informatics"/>
        </authorList>
    </citation>
    <scope>NUCLEOTIDE SEQUENCE [LARGE SCALE GENOMIC DNA]</scope>
</reference>
<proteinExistence type="inferred from homology"/>
<evidence type="ECO:0000256" key="1">
    <source>
        <dbReference type="RuleBase" id="RU367052"/>
    </source>
</evidence>
<comment type="subcellular location">
    <subcellularLocation>
        <location evidence="1">Nucleus</location>
    </subcellularLocation>
    <subcellularLocation>
        <location evidence="1">Chromosome</location>
    </subcellularLocation>
</comment>
<comment type="function">
    <text evidence="1">Component of the FACT complex, a general chromatin factor that acts to reorganize nucleosomes. The FACT complex is involved in multiple processes that require DNA as a template such as mRNA elongation, DNA replication and DNA repair. During transcription elongation the FACT complex acts as a histone chaperone that both destabilizes and restores nucleosomal structure. It facilitates the passage of RNA polymerase II and transcription by promoting the dissociation of one histone H2A-H2B dimer from the nucleosome, then subsequently promotes the reestablishment of the nucleosome following the passage of RNA polymerase II.</text>
</comment>
<dbReference type="GO" id="GO:0031491">
    <property type="term" value="F:nucleosome binding"/>
    <property type="evidence" value="ECO:0007669"/>
    <property type="project" value="TreeGrafter"/>
</dbReference>
<dbReference type="InterPro" id="IPR040258">
    <property type="entry name" value="Spt16"/>
</dbReference>
<dbReference type="InterPro" id="IPR029148">
    <property type="entry name" value="FACT-SPT16_Nlobe"/>
</dbReference>
<comment type="similarity">
    <text evidence="1">Belongs to the peptidase M24 family. SPT16 subfamily.</text>
</comment>
<organism evidence="3 4">
    <name type="scientific">Strongylus vulgaris</name>
    <name type="common">Blood worm</name>
    <dbReference type="NCBI Taxonomy" id="40348"/>
    <lineage>
        <taxon>Eukaryota</taxon>
        <taxon>Metazoa</taxon>
        <taxon>Ecdysozoa</taxon>
        <taxon>Nematoda</taxon>
        <taxon>Chromadorea</taxon>
        <taxon>Rhabditida</taxon>
        <taxon>Rhabditina</taxon>
        <taxon>Rhabditomorpha</taxon>
        <taxon>Strongyloidea</taxon>
        <taxon>Strongylidae</taxon>
        <taxon>Strongylus</taxon>
    </lineage>
</organism>
<keyword evidence="1" id="KW-0539">Nucleus</keyword>
<accession>A0A3P7ITC3</accession>
<keyword evidence="1" id="KW-0158">Chromosome</keyword>
<keyword evidence="1" id="KW-0804">Transcription</keyword>
<dbReference type="GO" id="GO:0006260">
    <property type="term" value="P:DNA replication"/>
    <property type="evidence" value="ECO:0007669"/>
    <property type="project" value="UniProtKB-KW"/>
</dbReference>
<keyword evidence="1" id="KW-0234">DNA repair</keyword>
<dbReference type="GO" id="GO:0006368">
    <property type="term" value="P:transcription elongation by RNA polymerase II"/>
    <property type="evidence" value="ECO:0007669"/>
    <property type="project" value="TreeGrafter"/>
</dbReference>
<dbReference type="Proteomes" id="UP000270094">
    <property type="component" value="Unassembled WGS sequence"/>
</dbReference>
<gene>
    <name evidence="3" type="ORF">SVUK_LOCUS8354</name>
</gene>
<dbReference type="EMBL" id="UYYB01030157">
    <property type="protein sequence ID" value="VDM73356.1"/>
    <property type="molecule type" value="Genomic_DNA"/>
</dbReference>
<dbReference type="AlphaFoldDB" id="A0A3P7ITC3"/>
<dbReference type="PANTHER" id="PTHR13980">
    <property type="entry name" value="CDC68 RELATED"/>
    <property type="match status" value="1"/>
</dbReference>
<sequence>MIMVGQDEGAVQYSKSKAFQIWLLNTELLDTLMIFTKKGIYVLASNRKADYFNSVKSDEFIGAVPPVTPIHRDKSDKDAANFTKLLEVIKDDANNKVGYFAKDVFDSDFCNDWQKASANVEKVDVSASFVHVFAVKDDSELEVCRNSAAATVNAWSYARKKFIEAIDQEK</sequence>
<dbReference type="PANTHER" id="PTHR13980:SF15">
    <property type="entry name" value="FACT COMPLEX SUBUNIT SPT16"/>
    <property type="match status" value="1"/>
</dbReference>
<keyword evidence="4" id="KW-1185">Reference proteome</keyword>
<dbReference type="GO" id="GO:0035101">
    <property type="term" value="C:FACT complex"/>
    <property type="evidence" value="ECO:0007669"/>
    <property type="project" value="UniProtKB-UniRule"/>
</dbReference>
<evidence type="ECO:0000259" key="2">
    <source>
        <dbReference type="SMART" id="SM01285"/>
    </source>
</evidence>
<feature type="domain" description="FACT complex subunit SPT16 N-terminal lobe" evidence="2">
    <location>
        <begin position="1"/>
        <end position="129"/>
    </location>
</feature>
<keyword evidence="1" id="KW-0805">Transcription regulation</keyword>
<name>A0A3P7ITC3_STRVU</name>
<protein>
    <recommendedName>
        <fullName evidence="1">FACT complex subunit</fullName>
    </recommendedName>
</protein>
<feature type="non-terminal residue" evidence="3">
    <location>
        <position position="170"/>
    </location>
</feature>
<dbReference type="Pfam" id="PF14826">
    <property type="entry name" value="FACT-Spt16_Nlob"/>
    <property type="match status" value="1"/>
</dbReference>
<dbReference type="GO" id="GO:0006281">
    <property type="term" value="P:DNA repair"/>
    <property type="evidence" value="ECO:0007669"/>
    <property type="project" value="UniProtKB-UniRule"/>
</dbReference>
<keyword evidence="1" id="KW-0235">DNA replication</keyword>
<keyword evidence="1" id="KW-0227">DNA damage</keyword>
<comment type="subunit">
    <text evidence="1">Component of the FACT complex.</text>
</comment>
<dbReference type="InterPro" id="IPR029149">
    <property type="entry name" value="Creatin/AminoP/Spt16_N"/>
</dbReference>
<dbReference type="SMART" id="SM01285">
    <property type="entry name" value="FACT-Spt16_Nlob"/>
    <property type="match status" value="1"/>
</dbReference>
<dbReference type="OrthoDB" id="10251642at2759"/>
<evidence type="ECO:0000313" key="4">
    <source>
        <dbReference type="Proteomes" id="UP000270094"/>
    </source>
</evidence>
<evidence type="ECO:0000313" key="3">
    <source>
        <dbReference type="EMBL" id="VDM73356.1"/>
    </source>
</evidence>
<dbReference type="Gene3D" id="3.40.350.10">
    <property type="entry name" value="Creatinase/prolidase N-terminal domain"/>
    <property type="match status" value="1"/>
</dbReference>